<dbReference type="InterPro" id="IPR036915">
    <property type="entry name" value="Cyclin-like_sf"/>
</dbReference>
<sequence>MESLLCDEMLFDMSPNIECDEEEDDMYVANGDSSRLHDQTNEEFEQAFEAILEKEVSYMPCSGYVDHVDLNPLIMKERAKALCWFIKSQRRLGFSLGTIFNAANYLDRFISSNKCQGWNIWMFELLSIACLSVAAKFNETNTPPLSEFQADDDLGHCFEWRLIQRMELTLLKAIGWRLTPTTPFSYMEMLTWSLRSMNSSLSNKIIDCITELLIINALLDYKLLEFRPFTIAMSAIRFVSEELLPMNSNAVLQHFNHYWNSQDYQGELLKCQEIMSKRQPIQDQCLLDYHCCNNNNCCGDGGGGPTSPITVLFTPVDNDQSYTSKKRYPSFVTQAQICTQITSNDFNPSKRMKKEGHPPA</sequence>
<accession>A0AAV3QJ87</accession>
<keyword evidence="1" id="KW-0132">Cell division</keyword>
<dbReference type="EMBL" id="BAABME010004536">
    <property type="protein sequence ID" value="GAA0162725.1"/>
    <property type="molecule type" value="Genomic_DNA"/>
</dbReference>
<dbReference type="GO" id="GO:0051301">
    <property type="term" value="P:cell division"/>
    <property type="evidence" value="ECO:0007669"/>
    <property type="project" value="UniProtKB-KW"/>
</dbReference>
<dbReference type="SMART" id="SM00385">
    <property type="entry name" value="CYCLIN"/>
    <property type="match status" value="1"/>
</dbReference>
<dbReference type="PANTHER" id="PTHR10177">
    <property type="entry name" value="CYCLINS"/>
    <property type="match status" value="1"/>
</dbReference>
<evidence type="ECO:0000256" key="1">
    <source>
        <dbReference type="ARBA" id="ARBA00022618"/>
    </source>
</evidence>
<dbReference type="InterPro" id="IPR013763">
    <property type="entry name" value="Cyclin-like_dom"/>
</dbReference>
<dbReference type="Pfam" id="PF00134">
    <property type="entry name" value="Cyclin_N"/>
    <property type="match status" value="1"/>
</dbReference>
<dbReference type="InterPro" id="IPR006671">
    <property type="entry name" value="Cyclin_N"/>
</dbReference>
<dbReference type="AlphaFoldDB" id="A0AAV3QJ87"/>
<dbReference type="SUPFAM" id="SSF47954">
    <property type="entry name" value="Cyclin-like"/>
    <property type="match status" value="1"/>
</dbReference>
<comment type="caution">
    <text evidence="5">The sequence shown here is derived from an EMBL/GenBank/DDBJ whole genome shotgun (WGS) entry which is preliminary data.</text>
</comment>
<keyword evidence="6" id="KW-1185">Reference proteome</keyword>
<evidence type="ECO:0000256" key="3">
    <source>
        <dbReference type="RuleBase" id="RU000383"/>
    </source>
</evidence>
<reference evidence="5 6" key="1">
    <citation type="submission" date="2024-01" db="EMBL/GenBank/DDBJ databases">
        <title>The complete chloroplast genome sequence of Lithospermum erythrorhizon: insights into the phylogenetic relationship among Boraginaceae species and the maternal lineages of purple gromwells.</title>
        <authorList>
            <person name="Okada T."/>
            <person name="Watanabe K."/>
        </authorList>
    </citation>
    <scope>NUCLEOTIDE SEQUENCE [LARGE SCALE GENOMIC DNA]</scope>
</reference>
<dbReference type="CDD" id="cd20544">
    <property type="entry name" value="CYCLIN_AtCycD-like_rpt2"/>
    <property type="match status" value="1"/>
</dbReference>
<evidence type="ECO:0000259" key="4">
    <source>
        <dbReference type="SMART" id="SM00385"/>
    </source>
</evidence>
<comment type="similarity">
    <text evidence="3">Belongs to the cyclin family.</text>
</comment>
<name>A0AAV3QJ87_LITER</name>
<organism evidence="5 6">
    <name type="scientific">Lithospermum erythrorhizon</name>
    <name type="common">Purple gromwell</name>
    <name type="synonym">Lithospermum officinale var. erythrorhizon</name>
    <dbReference type="NCBI Taxonomy" id="34254"/>
    <lineage>
        <taxon>Eukaryota</taxon>
        <taxon>Viridiplantae</taxon>
        <taxon>Streptophyta</taxon>
        <taxon>Embryophyta</taxon>
        <taxon>Tracheophyta</taxon>
        <taxon>Spermatophyta</taxon>
        <taxon>Magnoliopsida</taxon>
        <taxon>eudicotyledons</taxon>
        <taxon>Gunneridae</taxon>
        <taxon>Pentapetalae</taxon>
        <taxon>asterids</taxon>
        <taxon>lamiids</taxon>
        <taxon>Boraginales</taxon>
        <taxon>Boraginaceae</taxon>
        <taxon>Boraginoideae</taxon>
        <taxon>Lithospermeae</taxon>
        <taxon>Lithospermum</taxon>
    </lineage>
</organism>
<keyword evidence="2" id="KW-0131">Cell cycle</keyword>
<evidence type="ECO:0000313" key="5">
    <source>
        <dbReference type="EMBL" id="GAA0162725.1"/>
    </source>
</evidence>
<keyword evidence="3" id="KW-0195">Cyclin</keyword>
<protein>
    <recommendedName>
        <fullName evidence="4">Cyclin-like domain-containing protein</fullName>
    </recommendedName>
</protein>
<gene>
    <name evidence="5" type="ORF">LIER_18755</name>
</gene>
<feature type="domain" description="Cyclin-like" evidence="4">
    <location>
        <begin position="83"/>
        <end position="172"/>
    </location>
</feature>
<evidence type="ECO:0000256" key="2">
    <source>
        <dbReference type="ARBA" id="ARBA00023306"/>
    </source>
</evidence>
<dbReference type="Gene3D" id="1.10.472.10">
    <property type="entry name" value="Cyclin-like"/>
    <property type="match status" value="2"/>
</dbReference>
<evidence type="ECO:0000313" key="6">
    <source>
        <dbReference type="Proteomes" id="UP001454036"/>
    </source>
</evidence>
<dbReference type="InterPro" id="IPR039361">
    <property type="entry name" value="Cyclin"/>
</dbReference>
<proteinExistence type="inferred from homology"/>
<dbReference type="Proteomes" id="UP001454036">
    <property type="component" value="Unassembled WGS sequence"/>
</dbReference>